<dbReference type="OrthoDB" id="4304631at2759"/>
<organism evidence="1 2">
    <name type="scientific">Penicillium roqueforti (strain FM164)</name>
    <dbReference type="NCBI Taxonomy" id="1365484"/>
    <lineage>
        <taxon>Eukaryota</taxon>
        <taxon>Fungi</taxon>
        <taxon>Dikarya</taxon>
        <taxon>Ascomycota</taxon>
        <taxon>Pezizomycotina</taxon>
        <taxon>Eurotiomycetes</taxon>
        <taxon>Eurotiomycetidae</taxon>
        <taxon>Eurotiales</taxon>
        <taxon>Aspergillaceae</taxon>
        <taxon>Penicillium</taxon>
    </lineage>
</organism>
<dbReference type="STRING" id="1365484.W6QJA1"/>
<reference evidence="1" key="1">
    <citation type="journal article" date="2014" name="Nat. Commun.">
        <title>Multiple recent horizontal transfers of a large genomic region in cheese making fungi.</title>
        <authorList>
            <person name="Cheeseman K."/>
            <person name="Ropars J."/>
            <person name="Renault P."/>
            <person name="Dupont J."/>
            <person name="Gouzy J."/>
            <person name="Branca A."/>
            <person name="Abraham A.L."/>
            <person name="Ceppi M."/>
            <person name="Conseiller E."/>
            <person name="Debuchy R."/>
            <person name="Malagnac F."/>
            <person name="Goarin A."/>
            <person name="Silar P."/>
            <person name="Lacoste S."/>
            <person name="Sallet E."/>
            <person name="Bensimon A."/>
            <person name="Giraud T."/>
            <person name="Brygoo Y."/>
        </authorList>
    </citation>
    <scope>NUCLEOTIDE SEQUENCE [LARGE SCALE GENOMIC DNA]</scope>
    <source>
        <strain evidence="1">FM164</strain>
    </source>
</reference>
<gene>
    <name evidence="1" type="ORF">PROQFM164_S05g000333</name>
</gene>
<keyword evidence="2" id="KW-1185">Reference proteome</keyword>
<dbReference type="Proteomes" id="UP000030686">
    <property type="component" value="Unassembled WGS sequence"/>
</dbReference>
<dbReference type="EMBL" id="HG792019">
    <property type="protein sequence ID" value="CDM36500.1"/>
    <property type="molecule type" value="Genomic_DNA"/>
</dbReference>
<dbReference type="AlphaFoldDB" id="W6QJA1"/>
<proteinExistence type="predicted"/>
<name>W6QJA1_PENRF</name>
<evidence type="ECO:0000313" key="1">
    <source>
        <dbReference type="EMBL" id="CDM36500.1"/>
    </source>
</evidence>
<protein>
    <submittedName>
        <fullName evidence="1">Uncharacterized protein</fullName>
    </submittedName>
</protein>
<dbReference type="OMA" id="FALLTWH"/>
<sequence length="186" mass="21524">MVRIDYTDFEADLKISAQTSLKALQIWSLGTPDLANAVKWQHDLDPEIASLVVACQHLRKNGYRKGRKRLAQNSILNRLVQAMVEDLTDDSLKIFALLTWHFNADFSVPLPRQLLLFFDEPSKIFEDVCTDIHRRYTTMAEPESVKSFKRRFIRLLGLVEHYVFEGKWSCIFKSSDYVIIVAAICQ</sequence>
<evidence type="ECO:0000313" key="2">
    <source>
        <dbReference type="Proteomes" id="UP000030686"/>
    </source>
</evidence>
<accession>W6QJA1</accession>